<name>A0ABP0X1Z4_9BRYO</name>
<evidence type="ECO:0000313" key="1">
    <source>
        <dbReference type="EMBL" id="CAK9273097.1"/>
    </source>
</evidence>
<evidence type="ECO:0000313" key="2">
    <source>
        <dbReference type="Proteomes" id="UP001497444"/>
    </source>
</evidence>
<gene>
    <name evidence="1" type="ORF">CSSPJE1EN1_LOCUS18575</name>
</gene>
<dbReference type="InterPro" id="IPR039491">
    <property type="entry name" value="REX1-B"/>
</dbReference>
<sequence length="185" mass="20619">MADDDASANDTRATQLLRRFLKIQENRAGLYSLLQSGFSDYLKTGSEQAFKELCSRVTVDFNDCSRQVLQIEAALRAPDVGREDLAHILQAVQVQEKQNLRMTATLQVLKKAGRPSDRAHVPASGHGQQCGHSHDEQTSPLEMAEAEAEYDAAYKEATRALQEARTVIHEYMEEVRYELAPAGNV</sequence>
<dbReference type="Proteomes" id="UP001497444">
    <property type="component" value="Chromosome 5"/>
</dbReference>
<keyword evidence="2" id="KW-1185">Reference proteome</keyword>
<organism evidence="1 2">
    <name type="scientific">Sphagnum jensenii</name>
    <dbReference type="NCBI Taxonomy" id="128206"/>
    <lineage>
        <taxon>Eukaryota</taxon>
        <taxon>Viridiplantae</taxon>
        <taxon>Streptophyta</taxon>
        <taxon>Embryophyta</taxon>
        <taxon>Bryophyta</taxon>
        <taxon>Sphagnophytina</taxon>
        <taxon>Sphagnopsida</taxon>
        <taxon>Sphagnales</taxon>
        <taxon>Sphagnaceae</taxon>
        <taxon>Sphagnum</taxon>
    </lineage>
</organism>
<dbReference type="EMBL" id="OZ020100">
    <property type="protein sequence ID" value="CAK9273097.1"/>
    <property type="molecule type" value="Genomic_DNA"/>
</dbReference>
<protein>
    <submittedName>
        <fullName evidence="1">Uncharacterized protein</fullName>
    </submittedName>
</protein>
<reference evidence="1" key="1">
    <citation type="submission" date="2024-02" db="EMBL/GenBank/DDBJ databases">
        <authorList>
            <consortium name="ELIXIR-Norway"/>
            <consortium name="Elixir Norway"/>
        </authorList>
    </citation>
    <scope>NUCLEOTIDE SEQUENCE</scope>
</reference>
<accession>A0ABP0X1Z4</accession>
<proteinExistence type="predicted"/>
<dbReference type="Pfam" id="PF14966">
    <property type="entry name" value="DNA_repr_REX1B"/>
    <property type="match status" value="1"/>
</dbReference>
<dbReference type="PANTHER" id="PTHR28309">
    <property type="entry name" value="REQUIRED FOR EXCISION 1-B DOMAIN-CONTAINING PROTEIN"/>
    <property type="match status" value="1"/>
</dbReference>
<dbReference type="PANTHER" id="PTHR28309:SF1">
    <property type="entry name" value="REQUIRED FOR EXCISION 1-B DOMAIN-CONTAINING PROTEIN"/>
    <property type="match status" value="1"/>
</dbReference>